<gene>
    <name evidence="2" type="ORF">GCM10007898_43460</name>
</gene>
<dbReference type="PROSITE" id="PS51833">
    <property type="entry name" value="HDOD"/>
    <property type="match status" value="1"/>
</dbReference>
<dbReference type="Pfam" id="PF08668">
    <property type="entry name" value="HDOD"/>
    <property type="match status" value="1"/>
</dbReference>
<evidence type="ECO:0000313" key="3">
    <source>
        <dbReference type="Proteomes" id="UP001156627"/>
    </source>
</evidence>
<dbReference type="Proteomes" id="UP001156627">
    <property type="component" value="Unassembled WGS sequence"/>
</dbReference>
<feature type="domain" description="HDOD" evidence="1">
    <location>
        <begin position="29"/>
        <end position="223"/>
    </location>
</feature>
<dbReference type="SUPFAM" id="SSF109604">
    <property type="entry name" value="HD-domain/PDEase-like"/>
    <property type="match status" value="1"/>
</dbReference>
<protein>
    <submittedName>
        <fullName evidence="2">HDOD domain-containing protein</fullName>
    </submittedName>
</protein>
<dbReference type="InterPro" id="IPR052340">
    <property type="entry name" value="RNase_Y/CdgJ"/>
</dbReference>
<dbReference type="InterPro" id="IPR029016">
    <property type="entry name" value="GAF-like_dom_sf"/>
</dbReference>
<organism evidence="2 3">
    <name type="scientific">Dyella flagellata</name>
    <dbReference type="NCBI Taxonomy" id="1867833"/>
    <lineage>
        <taxon>Bacteria</taxon>
        <taxon>Pseudomonadati</taxon>
        <taxon>Pseudomonadota</taxon>
        <taxon>Gammaproteobacteria</taxon>
        <taxon>Lysobacterales</taxon>
        <taxon>Rhodanobacteraceae</taxon>
        <taxon>Dyella</taxon>
    </lineage>
</organism>
<keyword evidence="3" id="KW-1185">Reference proteome</keyword>
<dbReference type="Pfam" id="PF01590">
    <property type="entry name" value="GAF"/>
    <property type="match status" value="1"/>
</dbReference>
<dbReference type="Gene3D" id="1.10.3210.10">
    <property type="entry name" value="Hypothetical protein af1432"/>
    <property type="match status" value="1"/>
</dbReference>
<reference evidence="3" key="1">
    <citation type="journal article" date="2019" name="Int. J. Syst. Evol. Microbiol.">
        <title>The Global Catalogue of Microorganisms (GCM) 10K type strain sequencing project: providing services to taxonomists for standard genome sequencing and annotation.</title>
        <authorList>
            <consortium name="The Broad Institute Genomics Platform"/>
            <consortium name="The Broad Institute Genome Sequencing Center for Infectious Disease"/>
            <person name="Wu L."/>
            <person name="Ma J."/>
        </authorList>
    </citation>
    <scope>NUCLEOTIDE SEQUENCE [LARGE SCALE GENOMIC DNA]</scope>
    <source>
        <strain evidence="3">NBRC 111981</strain>
    </source>
</reference>
<dbReference type="PANTHER" id="PTHR33525">
    <property type="match status" value="1"/>
</dbReference>
<dbReference type="Gene3D" id="3.30.450.40">
    <property type="match status" value="1"/>
</dbReference>
<sequence>MASTLAVTDRETLKPLEAVLRRLSESSGFPTLSTTISDVNRVVSSDSHSAQQITQVILRDVSLTTKLLQLVNSAVYGQFHGRIRTISRAVLILGCEAIRNATMTLMMLEFSKGRPQERSVQDELVGAFFAGVLSKALCARLGMPNAEEAVICTMCQNLGKLLVTFFLYEESRKVQALVEQGIAEEQAAEQVLGISYRNLGVGVARHWNFPDRLVEGMQRITARDMTPPTSDSDNLRLAANLANDLYFTALRSSQEDKTAALEALSKRYSAAIKLDTKDLIAAVDQALKEVADCSTTVNLPIAGSSALHAVRVWTGGAVDEEEPEAGLALAADPLMRDVAALDALENANEASTGAQHIISAGIRDVTEALTSDFALNDVLRMVLETMHRGFGFSRTMIYIRDTRLNTMRARFGFGAEIDRLIPRCDFPLAFAPDVFHVALEKGVDIVIEDAHADHITRRIPDWFRQGINAKSFLLLPVPIRGTAIGMLYADSERGAIKLSAEQLGSLRTLRSQVVLAFKHGAASGRL</sequence>
<proteinExistence type="predicted"/>
<comment type="caution">
    <text evidence="2">The sequence shown here is derived from an EMBL/GenBank/DDBJ whole genome shotgun (WGS) entry which is preliminary data.</text>
</comment>
<evidence type="ECO:0000313" key="2">
    <source>
        <dbReference type="EMBL" id="GLQ90770.1"/>
    </source>
</evidence>
<dbReference type="EMBL" id="BSOA01000050">
    <property type="protein sequence ID" value="GLQ90770.1"/>
    <property type="molecule type" value="Genomic_DNA"/>
</dbReference>
<dbReference type="PANTHER" id="PTHR33525:SF4">
    <property type="entry name" value="CYCLIC DI-GMP PHOSPHODIESTERASE CDGJ"/>
    <property type="match status" value="1"/>
</dbReference>
<dbReference type="InterPro" id="IPR003018">
    <property type="entry name" value="GAF"/>
</dbReference>
<dbReference type="InterPro" id="IPR013976">
    <property type="entry name" value="HDOD"/>
</dbReference>
<dbReference type="SUPFAM" id="SSF55781">
    <property type="entry name" value="GAF domain-like"/>
    <property type="match status" value="1"/>
</dbReference>
<accession>A0ABQ5XGF1</accession>
<name>A0ABQ5XGF1_9GAMM</name>
<evidence type="ECO:0000259" key="1">
    <source>
        <dbReference type="PROSITE" id="PS51833"/>
    </source>
</evidence>